<evidence type="ECO:0000256" key="1">
    <source>
        <dbReference type="ARBA" id="ARBA00004651"/>
    </source>
</evidence>
<dbReference type="Gene3D" id="1.20.1250.20">
    <property type="entry name" value="MFS general substrate transporter like domains"/>
    <property type="match status" value="1"/>
</dbReference>
<feature type="transmembrane region" description="Helical" evidence="6">
    <location>
        <begin position="231"/>
        <end position="251"/>
    </location>
</feature>
<evidence type="ECO:0000313" key="9">
    <source>
        <dbReference type="Proteomes" id="UP000242502"/>
    </source>
</evidence>
<dbReference type="InterPro" id="IPR020846">
    <property type="entry name" value="MFS_dom"/>
</dbReference>
<dbReference type="InterPro" id="IPR050189">
    <property type="entry name" value="MFS_Efflux_Transporters"/>
</dbReference>
<dbReference type="STRING" id="62101.AB835_09475"/>
<evidence type="ECO:0000256" key="5">
    <source>
        <dbReference type="ARBA" id="ARBA00023136"/>
    </source>
</evidence>
<comment type="subcellular location">
    <subcellularLocation>
        <location evidence="1">Cell membrane</location>
        <topology evidence="1">Multi-pass membrane protein</topology>
    </subcellularLocation>
</comment>
<feature type="transmembrane region" description="Helical" evidence="6">
    <location>
        <begin position="147"/>
        <end position="167"/>
    </location>
</feature>
<keyword evidence="4 6" id="KW-1133">Transmembrane helix</keyword>
<keyword evidence="2" id="KW-1003">Cell membrane</keyword>
<dbReference type="EMBL" id="MDLC01000032">
    <property type="protein sequence ID" value="ODS23304.1"/>
    <property type="molecule type" value="Genomic_DNA"/>
</dbReference>
<dbReference type="InterPro" id="IPR011701">
    <property type="entry name" value="MFS"/>
</dbReference>
<name>A0A1D2QP22_9GAMM</name>
<dbReference type="AlphaFoldDB" id="A0A1D2QP22"/>
<dbReference type="PANTHER" id="PTHR43124">
    <property type="entry name" value="PURINE EFFLUX PUMP PBUE"/>
    <property type="match status" value="1"/>
</dbReference>
<dbReference type="InterPro" id="IPR036259">
    <property type="entry name" value="MFS_trans_sf"/>
</dbReference>
<dbReference type="PANTHER" id="PTHR43124:SF3">
    <property type="entry name" value="CHLORAMPHENICOL EFFLUX PUMP RV0191"/>
    <property type="match status" value="1"/>
</dbReference>
<feature type="transmembrane region" description="Helical" evidence="6">
    <location>
        <begin position="24"/>
        <end position="44"/>
    </location>
</feature>
<reference evidence="8 9" key="1">
    <citation type="journal article" date="2016" name="Appl. Environ. Microbiol.">
        <title>Lack of Overt Genome Reduction in the Bryostatin-Producing Bryozoan Symbiont "Candidatus Endobugula sertula".</title>
        <authorList>
            <person name="Miller I.J."/>
            <person name="Vanee N."/>
            <person name="Fong S.S."/>
            <person name="Lim-Fong G.E."/>
            <person name="Kwan J.C."/>
        </authorList>
    </citation>
    <scope>NUCLEOTIDE SEQUENCE [LARGE SCALE GENOMIC DNA]</scope>
    <source>
        <strain evidence="8">AB1-4</strain>
    </source>
</reference>
<feature type="transmembrane region" description="Helical" evidence="6">
    <location>
        <begin position="80"/>
        <end position="100"/>
    </location>
</feature>
<gene>
    <name evidence="8" type="ORF">AB835_09475</name>
</gene>
<accession>A0A1D2QP22</accession>
<feature type="transmembrane region" description="Helical" evidence="6">
    <location>
        <begin position="112"/>
        <end position="135"/>
    </location>
</feature>
<dbReference type="Pfam" id="PF07690">
    <property type="entry name" value="MFS_1"/>
    <property type="match status" value="1"/>
</dbReference>
<evidence type="ECO:0000256" key="3">
    <source>
        <dbReference type="ARBA" id="ARBA00022692"/>
    </source>
</evidence>
<feature type="transmembrane region" description="Helical" evidence="6">
    <location>
        <begin position="263"/>
        <end position="296"/>
    </location>
</feature>
<feature type="domain" description="Major facilitator superfamily (MFS) profile" evidence="7">
    <location>
        <begin position="1"/>
        <end position="367"/>
    </location>
</feature>
<feature type="transmembrane region" description="Helical" evidence="6">
    <location>
        <begin position="341"/>
        <end position="364"/>
    </location>
</feature>
<evidence type="ECO:0000313" key="8">
    <source>
        <dbReference type="EMBL" id="ODS23304.1"/>
    </source>
</evidence>
<dbReference type="GO" id="GO:0005886">
    <property type="term" value="C:plasma membrane"/>
    <property type="evidence" value="ECO:0007669"/>
    <property type="project" value="UniProtKB-SubCell"/>
</dbReference>
<protein>
    <recommendedName>
        <fullName evidence="7">Major facilitator superfamily (MFS) profile domain-containing protein</fullName>
    </recommendedName>
</protein>
<dbReference type="CDD" id="cd17472">
    <property type="entry name" value="MFS_YajR_like"/>
    <property type="match status" value="1"/>
</dbReference>
<keyword evidence="5 6" id="KW-0472">Membrane</keyword>
<organism evidence="8 9">
    <name type="scientific">Candidatus Endobugula sertula</name>
    <name type="common">Bugula neritina bacterial symbiont</name>
    <dbReference type="NCBI Taxonomy" id="62101"/>
    <lineage>
        <taxon>Bacteria</taxon>
        <taxon>Pseudomonadati</taxon>
        <taxon>Pseudomonadota</taxon>
        <taxon>Gammaproteobacteria</taxon>
        <taxon>Cellvibrionales</taxon>
        <taxon>Cellvibrionaceae</taxon>
        <taxon>Candidatus Endobugula</taxon>
    </lineage>
</organism>
<dbReference type="GO" id="GO:0022857">
    <property type="term" value="F:transmembrane transporter activity"/>
    <property type="evidence" value="ECO:0007669"/>
    <property type="project" value="InterPro"/>
</dbReference>
<proteinExistence type="predicted"/>
<evidence type="ECO:0000259" key="7">
    <source>
        <dbReference type="PROSITE" id="PS50850"/>
    </source>
</evidence>
<comment type="caution">
    <text evidence="8">The sequence shown here is derived from an EMBL/GenBank/DDBJ whole genome shotgun (WGS) entry which is preliminary data.</text>
</comment>
<dbReference type="SUPFAM" id="SSF103473">
    <property type="entry name" value="MFS general substrate transporter"/>
    <property type="match status" value="1"/>
</dbReference>
<dbReference type="Proteomes" id="UP000242502">
    <property type="component" value="Unassembled WGS sequence"/>
</dbReference>
<feature type="transmembrane region" description="Helical" evidence="6">
    <location>
        <begin position="195"/>
        <end position="219"/>
    </location>
</feature>
<evidence type="ECO:0000256" key="4">
    <source>
        <dbReference type="ARBA" id="ARBA00022989"/>
    </source>
</evidence>
<sequence>MLGLFMVLPVLTLSEKEYSGSTVLLLGMALGVYGLTQALLQIPFGVLSDRFGRKPLIFIGLLLFVAGSLVAACADSVSGLIIGRALQGGGAIAGVIMAMVGDVTTVENRSKAMAAIGASIGLAFALSLILGPFISSISLFNITGIRMIFWVAVVLSLFSVVILFWAVPNPMAVDQASSALSMDHLSKVLKNQQCFLLYFSVFVLHYTLMALFVVVPLLLKQVDIDRANHSWVYLGVMLVSFIVIIPLMIIGEKKQRVKHLLQLAIGMLVISLLLLVVVPHTLVGVVILLGVFFIGFNYLEANLPSLLTRILEQQSRGAGSGVFATSQFLGAACGAMVSGWLYAWSGVTATLASVSLFLLVWLVLTNKMIIPQQRQAAVAETVN</sequence>
<keyword evidence="3 6" id="KW-0812">Transmembrane</keyword>
<evidence type="ECO:0000256" key="2">
    <source>
        <dbReference type="ARBA" id="ARBA00022475"/>
    </source>
</evidence>
<evidence type="ECO:0000256" key="6">
    <source>
        <dbReference type="SAM" id="Phobius"/>
    </source>
</evidence>
<dbReference type="PROSITE" id="PS50850">
    <property type="entry name" value="MFS"/>
    <property type="match status" value="1"/>
</dbReference>
<feature type="transmembrane region" description="Helical" evidence="6">
    <location>
        <begin position="56"/>
        <end position="74"/>
    </location>
</feature>